<dbReference type="EMBL" id="NMUH01002028">
    <property type="protein sequence ID" value="MQL97292.1"/>
    <property type="molecule type" value="Genomic_DNA"/>
</dbReference>
<protein>
    <recommendedName>
        <fullName evidence="4">HMA domain-containing protein</fullName>
    </recommendedName>
</protein>
<dbReference type="Proteomes" id="UP000652761">
    <property type="component" value="Unassembled WGS sequence"/>
</dbReference>
<dbReference type="Gene3D" id="3.30.70.100">
    <property type="match status" value="1"/>
</dbReference>
<accession>A0A843VF59</accession>
<dbReference type="PANTHER" id="PTHR46371">
    <property type="entry name" value="OS04G0464100 PROTEIN"/>
    <property type="match status" value="1"/>
</dbReference>
<evidence type="ECO:0008006" key="4">
    <source>
        <dbReference type="Google" id="ProtNLM"/>
    </source>
</evidence>
<dbReference type="InterPro" id="IPR044296">
    <property type="entry name" value="HIPP46"/>
</dbReference>
<feature type="region of interest" description="Disordered" evidence="1">
    <location>
        <begin position="140"/>
        <end position="162"/>
    </location>
</feature>
<comment type="caution">
    <text evidence="2">The sequence shown here is derived from an EMBL/GenBank/DDBJ whole genome shotgun (WGS) entry which is preliminary data.</text>
</comment>
<dbReference type="AlphaFoldDB" id="A0A843VF59"/>
<dbReference type="OrthoDB" id="692882at2759"/>
<proteinExistence type="predicted"/>
<organism evidence="2 3">
    <name type="scientific">Colocasia esculenta</name>
    <name type="common">Wild taro</name>
    <name type="synonym">Arum esculentum</name>
    <dbReference type="NCBI Taxonomy" id="4460"/>
    <lineage>
        <taxon>Eukaryota</taxon>
        <taxon>Viridiplantae</taxon>
        <taxon>Streptophyta</taxon>
        <taxon>Embryophyta</taxon>
        <taxon>Tracheophyta</taxon>
        <taxon>Spermatophyta</taxon>
        <taxon>Magnoliopsida</taxon>
        <taxon>Liliopsida</taxon>
        <taxon>Araceae</taxon>
        <taxon>Aroideae</taxon>
        <taxon>Colocasieae</taxon>
        <taxon>Colocasia</taxon>
    </lineage>
</organism>
<evidence type="ECO:0000256" key="1">
    <source>
        <dbReference type="SAM" id="MobiDB-lite"/>
    </source>
</evidence>
<gene>
    <name evidence="2" type="ORF">Taro_029982</name>
</gene>
<reference evidence="2" key="1">
    <citation type="submission" date="2017-07" db="EMBL/GenBank/DDBJ databases">
        <title>Taro Niue Genome Assembly and Annotation.</title>
        <authorList>
            <person name="Atibalentja N."/>
            <person name="Keating K."/>
            <person name="Fields C.J."/>
        </authorList>
    </citation>
    <scope>NUCLEOTIDE SEQUENCE</scope>
    <source>
        <strain evidence="2">Niue_2</strain>
        <tissue evidence="2">Leaf</tissue>
    </source>
</reference>
<name>A0A843VF59_COLES</name>
<evidence type="ECO:0000313" key="3">
    <source>
        <dbReference type="Proteomes" id="UP000652761"/>
    </source>
</evidence>
<sequence length="197" mass="21939">MSDQKEPSSYIEAAEIQSRDFPRLRTHKSCASLSGRVFAKRGTVCSAENMSATKRIVIKIPMTDKEMRMEAMKIAIETGKGNIKSITIDGTDKLVVVGEGIDACELTKELREGMGFPSTCSMKWLFNRRNSVSVDLLTVTDQAKQPQKGPQGDSKGPSATGFNLHDYGHLPATYPLPYAIYDPPYYNTPRMFQYKSE</sequence>
<evidence type="ECO:0000313" key="2">
    <source>
        <dbReference type="EMBL" id="MQL97292.1"/>
    </source>
</evidence>
<keyword evidence="3" id="KW-1185">Reference proteome</keyword>